<gene>
    <name evidence="2" type="ORF">PG997_014866</name>
</gene>
<dbReference type="EMBL" id="JAQQWN010000010">
    <property type="protein sequence ID" value="KAK8062769.1"/>
    <property type="molecule type" value="Genomic_DNA"/>
</dbReference>
<dbReference type="Proteomes" id="UP001433268">
    <property type="component" value="Unassembled WGS sequence"/>
</dbReference>
<protein>
    <submittedName>
        <fullName evidence="2">Uncharacterized protein</fullName>
    </submittedName>
</protein>
<dbReference type="RefSeq" id="XP_066661368.1">
    <property type="nucleotide sequence ID" value="XM_066819180.1"/>
</dbReference>
<keyword evidence="1" id="KW-0732">Signal</keyword>
<feature type="chain" id="PRO_5045672912" evidence="1">
    <location>
        <begin position="28"/>
        <end position="136"/>
    </location>
</feature>
<name>A0ABR1UV09_9PEZI</name>
<evidence type="ECO:0000313" key="2">
    <source>
        <dbReference type="EMBL" id="KAK8062769.1"/>
    </source>
</evidence>
<feature type="signal peptide" evidence="1">
    <location>
        <begin position="1"/>
        <end position="27"/>
    </location>
</feature>
<keyword evidence="3" id="KW-1185">Reference proteome</keyword>
<dbReference type="GeneID" id="92052240"/>
<organism evidence="2 3">
    <name type="scientific">Apiospora hydei</name>
    <dbReference type="NCBI Taxonomy" id="1337664"/>
    <lineage>
        <taxon>Eukaryota</taxon>
        <taxon>Fungi</taxon>
        <taxon>Dikarya</taxon>
        <taxon>Ascomycota</taxon>
        <taxon>Pezizomycotina</taxon>
        <taxon>Sordariomycetes</taxon>
        <taxon>Xylariomycetidae</taxon>
        <taxon>Amphisphaeriales</taxon>
        <taxon>Apiosporaceae</taxon>
        <taxon>Apiospora</taxon>
    </lineage>
</organism>
<proteinExistence type="predicted"/>
<evidence type="ECO:0000256" key="1">
    <source>
        <dbReference type="SAM" id="SignalP"/>
    </source>
</evidence>
<accession>A0ABR1UV09</accession>
<comment type="caution">
    <text evidence="2">The sequence shown here is derived from an EMBL/GenBank/DDBJ whole genome shotgun (WGS) entry which is preliminary data.</text>
</comment>
<evidence type="ECO:0000313" key="3">
    <source>
        <dbReference type="Proteomes" id="UP001433268"/>
    </source>
</evidence>
<sequence>MLTLASSSVSGVRFLDLFILILPLLQRRPTTPHLPAAFTAGRARRLVQDRVDGETGHFVALDEGAAGTGIGLDGADEWFLVAVDDARAAELVLEIGRDRGRVRVRACRPGAHGPAGRLAGALEHGRAQVGRGAAGG</sequence>
<reference evidence="2 3" key="1">
    <citation type="submission" date="2023-01" db="EMBL/GenBank/DDBJ databases">
        <title>Analysis of 21 Apiospora genomes using comparative genomics revels a genus with tremendous synthesis potential of carbohydrate active enzymes and secondary metabolites.</title>
        <authorList>
            <person name="Sorensen T."/>
        </authorList>
    </citation>
    <scope>NUCLEOTIDE SEQUENCE [LARGE SCALE GENOMIC DNA]</scope>
    <source>
        <strain evidence="2 3">CBS 114990</strain>
    </source>
</reference>